<feature type="transmembrane region" description="Helical" evidence="6">
    <location>
        <begin position="329"/>
        <end position="350"/>
    </location>
</feature>
<evidence type="ECO:0000313" key="8">
    <source>
        <dbReference type="Proteomes" id="UP000271587"/>
    </source>
</evidence>
<dbReference type="GO" id="GO:0016020">
    <property type="term" value="C:membrane"/>
    <property type="evidence" value="ECO:0007669"/>
    <property type="project" value="UniProtKB-SubCell"/>
</dbReference>
<gene>
    <name evidence="7" type="primary">cysP</name>
    <name evidence="7" type="ORF">CGERO_01205</name>
</gene>
<evidence type="ECO:0000313" key="7">
    <source>
        <dbReference type="EMBL" id="AZA10575.1"/>
    </source>
</evidence>
<protein>
    <recommendedName>
        <fullName evidence="6">Phosphate transporter</fullName>
    </recommendedName>
</protein>
<feature type="transmembrane region" description="Helical" evidence="6">
    <location>
        <begin position="83"/>
        <end position="103"/>
    </location>
</feature>
<dbReference type="PANTHER" id="PTHR11101:SF80">
    <property type="entry name" value="PHOSPHATE TRANSPORTER"/>
    <property type="match status" value="1"/>
</dbReference>
<reference evidence="7 8" key="1">
    <citation type="submission" date="2018-11" db="EMBL/GenBank/DDBJ databases">
        <authorList>
            <person name="Kleinhagauer T."/>
            <person name="Glaeser S.P."/>
            <person name="Spergser J."/>
            <person name="Ruckert C."/>
            <person name="Kaempfer P."/>
            <person name="Busse H.-J."/>
        </authorList>
    </citation>
    <scope>NUCLEOTIDE SEQUENCE [LARGE SCALE GENOMIC DNA]</scope>
    <source>
        <strain evidence="7 8">W8</strain>
    </source>
</reference>
<feature type="transmembrane region" description="Helical" evidence="6">
    <location>
        <begin position="12"/>
        <end position="32"/>
    </location>
</feature>
<evidence type="ECO:0000256" key="3">
    <source>
        <dbReference type="ARBA" id="ARBA00022692"/>
    </source>
</evidence>
<comment type="subcellular location">
    <subcellularLocation>
        <location evidence="1 6">Membrane</location>
        <topology evidence="1 6">Multi-pass membrane protein</topology>
    </subcellularLocation>
</comment>
<evidence type="ECO:0000256" key="6">
    <source>
        <dbReference type="RuleBase" id="RU363058"/>
    </source>
</evidence>
<dbReference type="Proteomes" id="UP000271587">
    <property type="component" value="Chromosome"/>
</dbReference>
<keyword evidence="3 6" id="KW-0812">Transmembrane</keyword>
<name>A0A3G6IXR6_9CORY</name>
<comment type="similarity">
    <text evidence="6">Belongs to the inorganic phosphate transporter (PiT) (TC 2.A.20) family.</text>
</comment>
<feature type="transmembrane region" description="Helical" evidence="6">
    <location>
        <begin position="500"/>
        <end position="526"/>
    </location>
</feature>
<feature type="transmembrane region" description="Helical" evidence="6">
    <location>
        <begin position="154"/>
        <end position="174"/>
    </location>
</feature>
<organism evidence="7 8">
    <name type="scientific">Corynebacterium gerontici</name>
    <dbReference type="NCBI Taxonomy" id="2079234"/>
    <lineage>
        <taxon>Bacteria</taxon>
        <taxon>Bacillati</taxon>
        <taxon>Actinomycetota</taxon>
        <taxon>Actinomycetes</taxon>
        <taxon>Mycobacteriales</taxon>
        <taxon>Corynebacteriaceae</taxon>
        <taxon>Corynebacterium</taxon>
    </lineage>
</organism>
<dbReference type="InterPro" id="IPR001204">
    <property type="entry name" value="Phos_transporter"/>
</dbReference>
<sequence>MSNSATAQSNDKYWHLTFGGLLALTVIAFFFWTNGYVSAEANRAMLITTIVFGVFMAFNIGGNDVANSFGTSVGAGTLTMKQALLVAAVFEVSGAVLAGGQVTDTVKSGIVDLKAIDLEPMQFAFIMMSSLLGAAVWLLVATRMGWPVSTTHSIVGGIVGAALCLGITQGLGGWEMVQWDKIGQIALSWVLSPVLGCVVALLLFGFIKKKVLGYNDTADTELRQIKADRIALHKNFKASYERLNEIQQLAYTNAMTRDAALIQAADFEPDQLESDYYRNLYQINSRRNQLDTHRALETWVPVIAAAGSALIGAMMLFKGLKNLNLHFSTWGNVIILALISVVVWMSITVMSRSLRNQELSRATFIIFSWMQVFTASAFAFSHGSNDIANAIGPFSAVLDVLKTNEINSKAAVPTMAMVTCGVALIAGLWFIGRFVIQTVGSGLTEMHPASGFAAELAAAAVVMLASVLGLPVSSTHILIGAVLGVGMVNRAANWRLMKPIAMAWVITLPAAATVSAVCVLVLNGIWG</sequence>
<keyword evidence="6" id="KW-0592">Phosphate transport</keyword>
<feature type="transmembrane region" description="Helical" evidence="6">
    <location>
        <begin position="362"/>
        <end position="381"/>
    </location>
</feature>
<dbReference type="Pfam" id="PF01384">
    <property type="entry name" value="PHO4"/>
    <property type="match status" value="1"/>
</dbReference>
<keyword evidence="4 6" id="KW-1133">Transmembrane helix</keyword>
<feature type="transmembrane region" description="Helical" evidence="6">
    <location>
        <begin position="44"/>
        <end position="62"/>
    </location>
</feature>
<keyword evidence="2 6" id="KW-0813">Transport</keyword>
<dbReference type="GO" id="GO:0035435">
    <property type="term" value="P:phosphate ion transmembrane transport"/>
    <property type="evidence" value="ECO:0007669"/>
    <property type="project" value="TreeGrafter"/>
</dbReference>
<dbReference type="GO" id="GO:0005315">
    <property type="term" value="F:phosphate transmembrane transporter activity"/>
    <property type="evidence" value="ECO:0007669"/>
    <property type="project" value="InterPro"/>
</dbReference>
<accession>A0A3G6IXR6</accession>
<feature type="transmembrane region" description="Helical" evidence="6">
    <location>
        <begin position="123"/>
        <end position="142"/>
    </location>
</feature>
<keyword evidence="8" id="KW-1185">Reference proteome</keyword>
<dbReference type="OrthoDB" id="9779554at2"/>
<proteinExistence type="inferred from homology"/>
<evidence type="ECO:0000256" key="4">
    <source>
        <dbReference type="ARBA" id="ARBA00022989"/>
    </source>
</evidence>
<evidence type="ECO:0000256" key="1">
    <source>
        <dbReference type="ARBA" id="ARBA00004141"/>
    </source>
</evidence>
<evidence type="ECO:0000256" key="5">
    <source>
        <dbReference type="ARBA" id="ARBA00023136"/>
    </source>
</evidence>
<feature type="transmembrane region" description="Helical" evidence="6">
    <location>
        <begin position="296"/>
        <end position="317"/>
    </location>
</feature>
<dbReference type="PANTHER" id="PTHR11101">
    <property type="entry name" value="PHOSPHATE TRANSPORTER"/>
    <property type="match status" value="1"/>
</dbReference>
<dbReference type="EMBL" id="CP033897">
    <property type="protein sequence ID" value="AZA10575.1"/>
    <property type="molecule type" value="Genomic_DNA"/>
</dbReference>
<feature type="transmembrane region" description="Helical" evidence="6">
    <location>
        <begin position="456"/>
        <end position="488"/>
    </location>
</feature>
<dbReference type="KEGG" id="cgk:CGERO_01205"/>
<feature type="transmembrane region" description="Helical" evidence="6">
    <location>
        <begin position="415"/>
        <end position="436"/>
    </location>
</feature>
<dbReference type="AlphaFoldDB" id="A0A3G6IXR6"/>
<feature type="transmembrane region" description="Helical" evidence="6">
    <location>
        <begin position="186"/>
        <end position="207"/>
    </location>
</feature>
<evidence type="ECO:0000256" key="2">
    <source>
        <dbReference type="ARBA" id="ARBA00022448"/>
    </source>
</evidence>
<dbReference type="RefSeq" id="WP_123932994.1">
    <property type="nucleotide sequence ID" value="NZ_CP033897.1"/>
</dbReference>
<keyword evidence="5 6" id="KW-0472">Membrane</keyword>